<dbReference type="OrthoDB" id="2937657at2"/>
<accession>A0A268EGZ3</accession>
<reference evidence="1 2" key="1">
    <citation type="submission" date="2017-07" db="EMBL/GenBank/DDBJ databases">
        <title>Isolation and whole genome analysis of endospore-forming bacteria from heroin.</title>
        <authorList>
            <person name="Kalinowski J."/>
            <person name="Ahrens B."/>
            <person name="Al-Dilaimi A."/>
            <person name="Winkler A."/>
            <person name="Wibberg D."/>
            <person name="Schleenbecker U."/>
            <person name="Ruckert C."/>
            <person name="Wolfel R."/>
            <person name="Grass G."/>
        </authorList>
    </citation>
    <scope>NUCLEOTIDE SEQUENCE [LARGE SCALE GENOMIC DNA]</scope>
    <source>
        <strain evidence="1 2">7537-G1</strain>
    </source>
</reference>
<proteinExistence type="predicted"/>
<dbReference type="EMBL" id="NPBY01000079">
    <property type="protein sequence ID" value="PAD72383.1"/>
    <property type="molecule type" value="Genomic_DNA"/>
</dbReference>
<comment type="caution">
    <text evidence="1">The sequence shown here is derived from an EMBL/GenBank/DDBJ whole genome shotgun (WGS) entry which is preliminary data.</text>
</comment>
<evidence type="ECO:0000313" key="2">
    <source>
        <dbReference type="Proteomes" id="UP000215596"/>
    </source>
</evidence>
<sequence>MAIINSLKIAYATAIYRHGTKTFPEIFANYVEPVKEYAAVEYDNITLDRALASGWITQEEYDATVALKEAAAIGGDGSS</sequence>
<gene>
    <name evidence="1" type="ORF">CHH67_22325</name>
</gene>
<dbReference type="Proteomes" id="UP000215596">
    <property type="component" value="Unassembled WGS sequence"/>
</dbReference>
<evidence type="ECO:0000313" key="1">
    <source>
        <dbReference type="EMBL" id="PAD72383.1"/>
    </source>
</evidence>
<name>A0A268EGZ3_9BACL</name>
<organism evidence="1 2">
    <name type="scientific">Paenibacillus campinasensis</name>
    <dbReference type="NCBI Taxonomy" id="66347"/>
    <lineage>
        <taxon>Bacteria</taxon>
        <taxon>Bacillati</taxon>
        <taxon>Bacillota</taxon>
        <taxon>Bacilli</taxon>
        <taxon>Bacillales</taxon>
        <taxon>Paenibacillaceae</taxon>
        <taxon>Paenibacillus</taxon>
    </lineage>
</organism>
<dbReference type="AlphaFoldDB" id="A0A268EGZ3"/>
<protein>
    <submittedName>
        <fullName evidence="1">Uncharacterized protein</fullName>
    </submittedName>
</protein>
<dbReference type="RefSeq" id="WP_095267582.1">
    <property type="nucleotide sequence ID" value="NZ_NPBY01000079.1"/>
</dbReference>